<evidence type="ECO:0000313" key="2">
    <source>
        <dbReference type="Proteomes" id="UP000466794"/>
    </source>
</evidence>
<protein>
    <submittedName>
        <fullName evidence="1">Uncharacterized protein</fullName>
    </submittedName>
</protein>
<organism evidence="1 2">
    <name type="scientific">Nocardia terrae</name>
    <dbReference type="NCBI Taxonomy" id="2675851"/>
    <lineage>
        <taxon>Bacteria</taxon>
        <taxon>Bacillati</taxon>
        <taxon>Actinomycetota</taxon>
        <taxon>Actinomycetes</taxon>
        <taxon>Mycobacteriales</taxon>
        <taxon>Nocardiaceae</taxon>
        <taxon>Nocardia</taxon>
    </lineage>
</organism>
<evidence type="ECO:0000313" key="1">
    <source>
        <dbReference type="EMBL" id="MVU80813.1"/>
    </source>
</evidence>
<keyword evidence="2" id="KW-1185">Reference proteome</keyword>
<proteinExistence type="predicted"/>
<accession>A0A7K1V2E7</accession>
<dbReference type="EMBL" id="WRPP01000005">
    <property type="protein sequence ID" value="MVU80813.1"/>
    <property type="molecule type" value="Genomic_DNA"/>
</dbReference>
<dbReference type="PROSITE" id="PS51318">
    <property type="entry name" value="TAT"/>
    <property type="match status" value="1"/>
</dbReference>
<name>A0A7K1V2E7_9NOCA</name>
<dbReference type="InterPro" id="IPR006311">
    <property type="entry name" value="TAT_signal"/>
</dbReference>
<dbReference type="AlphaFoldDB" id="A0A7K1V2E7"/>
<dbReference type="Proteomes" id="UP000466794">
    <property type="component" value="Unassembled WGS sequence"/>
</dbReference>
<dbReference type="RefSeq" id="WP_157390375.1">
    <property type="nucleotide sequence ID" value="NZ_WRPP01000005.1"/>
</dbReference>
<comment type="caution">
    <text evidence="1">The sequence shown here is derived from an EMBL/GenBank/DDBJ whole genome shotgun (WGS) entry which is preliminary data.</text>
</comment>
<reference evidence="1 2" key="1">
    <citation type="submission" date="2019-12" db="EMBL/GenBank/DDBJ databases">
        <title>Nocardia sp. nov. ET3-3 isolated from soil.</title>
        <authorList>
            <person name="Kanchanasin P."/>
            <person name="Tanasupawat S."/>
            <person name="Yuki M."/>
            <person name="Kudo T."/>
        </authorList>
    </citation>
    <scope>NUCLEOTIDE SEQUENCE [LARGE SCALE GENOMIC DNA]</scope>
    <source>
        <strain evidence="1 2">ET3-3</strain>
    </source>
</reference>
<sequence>MEAPRRSLEPQEDATVGSWLDREISRRSLMRSSALATGAVVAAGALSAQQTPTARALGGEAGAGPTRLGQFAGMAEALQDSGTTVEAVELNWDDMGPAPQRWTAQGIAAPLELFFWWGYVRLPDRRPILLVRLMTPAGSLEVAHGETGDGMFGRQTPLQPTGFGGAALYRAVDGDPEGFTTDPTTWEMTGESPRMLYRTSSKRAHVIEGDFFDTTWDYMPRTMCVTPPGPMGPYFSGAATVSGTYLGQSVSYNGGFDRMYGAGAVDFVTSSPFIYLAFSGVGPDGRREWGAVFVAGDKGAAMYCRDGDEPVTSTEVRLEARYARDPGNPSRISPSHAIFRFADKEIQYVAKHGAAVSTYYDLLTSIYPIVNTEGNWRERNSPPQFTQWLGSIESHIPEGSVQL</sequence>
<gene>
    <name evidence="1" type="ORF">GPX89_26610</name>
</gene>